<dbReference type="InterPro" id="IPR044946">
    <property type="entry name" value="Restrct_endonuc_typeI_TRD_sf"/>
</dbReference>
<dbReference type="CDD" id="cd17496">
    <property type="entry name" value="RMtype1_S_BliBORF2384P-TRD1-CR1_like"/>
    <property type="match status" value="1"/>
</dbReference>
<keyword evidence="6" id="KW-0255">Endonuclease</keyword>
<evidence type="ECO:0000313" key="7">
    <source>
        <dbReference type="Proteomes" id="UP001399917"/>
    </source>
</evidence>
<dbReference type="Pfam" id="PF01420">
    <property type="entry name" value="Methylase_S"/>
    <property type="match status" value="2"/>
</dbReference>
<evidence type="ECO:0000259" key="5">
    <source>
        <dbReference type="Pfam" id="PF01420"/>
    </source>
</evidence>
<accession>A0ABP7KG41</accession>
<dbReference type="InterPro" id="IPR052021">
    <property type="entry name" value="Type-I_RS_S_subunit"/>
</dbReference>
<evidence type="ECO:0000313" key="6">
    <source>
        <dbReference type="EMBL" id="GAA3874468.1"/>
    </source>
</evidence>
<organism evidence="6 7">
    <name type="scientific">Celeribacter arenosi</name>
    <dbReference type="NCBI Taxonomy" id="792649"/>
    <lineage>
        <taxon>Bacteria</taxon>
        <taxon>Pseudomonadati</taxon>
        <taxon>Pseudomonadota</taxon>
        <taxon>Alphaproteobacteria</taxon>
        <taxon>Rhodobacterales</taxon>
        <taxon>Roseobacteraceae</taxon>
        <taxon>Celeribacter</taxon>
    </lineage>
</organism>
<proteinExistence type="inferred from homology"/>
<name>A0ABP7KG41_9RHOB</name>
<dbReference type="PANTHER" id="PTHR30408">
    <property type="entry name" value="TYPE-1 RESTRICTION ENZYME ECOKI SPECIFICITY PROTEIN"/>
    <property type="match status" value="1"/>
</dbReference>
<dbReference type="Gene3D" id="3.90.220.20">
    <property type="entry name" value="DNA methylase specificity domains"/>
    <property type="match status" value="2"/>
</dbReference>
<dbReference type="RefSeq" id="WP_344847638.1">
    <property type="nucleotide sequence ID" value="NZ_BAABDF010000007.1"/>
</dbReference>
<evidence type="ECO:0000256" key="1">
    <source>
        <dbReference type="ARBA" id="ARBA00010923"/>
    </source>
</evidence>
<sequence length="418" mass="46448">MGQLSDVAEIVMGQSPKGDACSNSPAGLPLLNGPTEFGSHHPLPTQWTTDPKRYAQPDDLLFCVRGSTTGRMNWADQDYAIGRGIAALRHKGGAQYQPWLRGVIEYQLDDLLVAATGSTFPNVSKDQLHCLEVPEHEEWEQREIAAILGALDDKIEVNRKTAATLEEMARALYRSWFVDFDPVHAKAAGRAAAHMDAATAALFPDSFGEDGLPEGWTEEPIIAQSDWVNGAAYKKMHFAKTPDALPVVKIAELKAGVTGNTKFTATDLGEKFRIGRGDLLFSWSGNPDTSIDAFIWALKDAWLNQHIFAVRPNGKMSKAALFTILKFYMPEFAEIARNKQTTGLGHITRKDLDAFSVRIAPPEIMEVFENEIEPMFDRYCLTLYENQTLATLRDTLLPRLMSGELRVGETREDIEEFS</sequence>
<keyword evidence="7" id="KW-1185">Reference proteome</keyword>
<reference evidence="7" key="1">
    <citation type="journal article" date="2019" name="Int. J. Syst. Evol. Microbiol.">
        <title>The Global Catalogue of Microorganisms (GCM) 10K type strain sequencing project: providing services to taxonomists for standard genome sequencing and annotation.</title>
        <authorList>
            <consortium name="The Broad Institute Genomics Platform"/>
            <consortium name="The Broad Institute Genome Sequencing Center for Infectious Disease"/>
            <person name="Wu L."/>
            <person name="Ma J."/>
        </authorList>
    </citation>
    <scope>NUCLEOTIDE SEQUENCE [LARGE SCALE GENOMIC DNA]</scope>
    <source>
        <strain evidence="7">JCM 17190</strain>
    </source>
</reference>
<keyword evidence="3" id="KW-0238">DNA-binding</keyword>
<evidence type="ECO:0000256" key="3">
    <source>
        <dbReference type="ARBA" id="ARBA00023125"/>
    </source>
</evidence>
<dbReference type="Proteomes" id="UP001399917">
    <property type="component" value="Unassembled WGS sequence"/>
</dbReference>
<keyword evidence="2" id="KW-0680">Restriction system</keyword>
<keyword evidence="6" id="KW-0378">Hydrolase</keyword>
<gene>
    <name evidence="6" type="ORF">GCM10022404_25400</name>
</gene>
<dbReference type="SUPFAM" id="SSF116734">
    <property type="entry name" value="DNA methylase specificity domain"/>
    <property type="match status" value="2"/>
</dbReference>
<feature type="domain" description="Type I restriction modification DNA specificity" evidence="5">
    <location>
        <begin position="3"/>
        <end position="166"/>
    </location>
</feature>
<dbReference type="InterPro" id="IPR000055">
    <property type="entry name" value="Restrct_endonuc_typeI_TRD"/>
</dbReference>
<comment type="similarity">
    <text evidence="1">Belongs to the type-I restriction system S methylase family.</text>
</comment>
<keyword evidence="6" id="KW-0540">Nuclease</keyword>
<protein>
    <submittedName>
        <fullName evidence="6">Restriction endonuclease subunit S</fullName>
    </submittedName>
</protein>
<feature type="domain" description="Type I restriction modification DNA specificity" evidence="5">
    <location>
        <begin position="229"/>
        <end position="363"/>
    </location>
</feature>
<dbReference type="EMBL" id="BAABDF010000007">
    <property type="protein sequence ID" value="GAA3874468.1"/>
    <property type="molecule type" value="Genomic_DNA"/>
</dbReference>
<dbReference type="GO" id="GO:0004519">
    <property type="term" value="F:endonuclease activity"/>
    <property type="evidence" value="ECO:0007669"/>
    <property type="project" value="UniProtKB-KW"/>
</dbReference>
<evidence type="ECO:0000256" key="2">
    <source>
        <dbReference type="ARBA" id="ARBA00022747"/>
    </source>
</evidence>
<dbReference type="PANTHER" id="PTHR30408:SF13">
    <property type="entry name" value="TYPE I RESTRICTION ENZYME HINDI SPECIFICITY SUBUNIT"/>
    <property type="match status" value="1"/>
</dbReference>
<feature type="region of interest" description="Disordered" evidence="4">
    <location>
        <begin position="15"/>
        <end position="52"/>
    </location>
</feature>
<evidence type="ECO:0000256" key="4">
    <source>
        <dbReference type="SAM" id="MobiDB-lite"/>
    </source>
</evidence>
<comment type="caution">
    <text evidence="6">The sequence shown here is derived from an EMBL/GenBank/DDBJ whole genome shotgun (WGS) entry which is preliminary data.</text>
</comment>